<gene>
    <name evidence="3" type="ORF">FXB40_44820</name>
</gene>
<comment type="caution">
    <text evidence="3">The sequence shown here is derived from an EMBL/GenBank/DDBJ whole genome shotgun (WGS) entry which is preliminary data.</text>
</comment>
<evidence type="ECO:0000313" key="3">
    <source>
        <dbReference type="EMBL" id="TYL84524.1"/>
    </source>
</evidence>
<feature type="region of interest" description="Disordered" evidence="1">
    <location>
        <begin position="20"/>
        <end position="46"/>
    </location>
</feature>
<feature type="signal peptide" evidence="2">
    <location>
        <begin position="1"/>
        <end position="19"/>
    </location>
</feature>
<reference evidence="3 4" key="1">
    <citation type="submission" date="2019-08" db="EMBL/GenBank/DDBJ databases">
        <title>Bradyrhizobium hipponensis sp. nov., a rhizobium isolated from a Lupinus angustifolius root nodule in Tunisia.</title>
        <authorList>
            <person name="Off K."/>
            <person name="Rejili M."/>
            <person name="Mars M."/>
            <person name="Brachmann A."/>
            <person name="Marin M."/>
        </authorList>
    </citation>
    <scope>NUCLEOTIDE SEQUENCE [LARGE SCALE GENOMIC DNA]</scope>
    <source>
        <strain evidence="3 4">CTAW71</strain>
    </source>
</reference>
<keyword evidence="4" id="KW-1185">Reference proteome</keyword>
<dbReference type="Proteomes" id="UP000324758">
    <property type="component" value="Unassembled WGS sequence"/>
</dbReference>
<accession>A0A5D3JZ95</accession>
<protein>
    <submittedName>
        <fullName evidence="3">Uncharacterized protein</fullName>
    </submittedName>
</protein>
<evidence type="ECO:0000256" key="1">
    <source>
        <dbReference type="SAM" id="MobiDB-lite"/>
    </source>
</evidence>
<keyword evidence="2" id="KW-0732">Signal</keyword>
<evidence type="ECO:0000256" key="2">
    <source>
        <dbReference type="SAM" id="SignalP"/>
    </source>
</evidence>
<feature type="chain" id="PRO_5035915511" evidence="2">
    <location>
        <begin position="20"/>
        <end position="81"/>
    </location>
</feature>
<dbReference type="EMBL" id="VSSS01000090">
    <property type="protein sequence ID" value="TYL84524.1"/>
    <property type="molecule type" value="Genomic_DNA"/>
</dbReference>
<dbReference type="OrthoDB" id="8255413at2"/>
<proteinExistence type="predicted"/>
<dbReference type="RefSeq" id="WP_148778626.1">
    <property type="nucleotide sequence ID" value="NZ_VSSS01000090.1"/>
</dbReference>
<organism evidence="3 4">
    <name type="scientific">Bradyrhizobium rifense</name>
    <dbReference type="NCBI Taxonomy" id="515499"/>
    <lineage>
        <taxon>Bacteria</taxon>
        <taxon>Pseudomonadati</taxon>
        <taxon>Pseudomonadota</taxon>
        <taxon>Alphaproteobacteria</taxon>
        <taxon>Hyphomicrobiales</taxon>
        <taxon>Nitrobacteraceae</taxon>
        <taxon>Bradyrhizobium</taxon>
    </lineage>
</organism>
<sequence>MRATILVLISLATTSAAGAETLRLPPSEQPQSGKALPLRGATGSARANGCASYGRGFTWVEATGTCVKIGGSVRVDGTVGR</sequence>
<evidence type="ECO:0000313" key="4">
    <source>
        <dbReference type="Proteomes" id="UP000324758"/>
    </source>
</evidence>
<name>A0A5D3JZ95_9BRAD</name>
<dbReference type="AlphaFoldDB" id="A0A5D3JZ95"/>